<keyword evidence="5 9" id="KW-0812">Transmembrane</keyword>
<dbReference type="Pfam" id="PF14778">
    <property type="entry name" value="ODR4-like"/>
    <property type="match status" value="1"/>
</dbReference>
<comment type="similarity">
    <text evidence="3">Belongs to the ODR-4 family.</text>
</comment>
<evidence type="ECO:0000313" key="10">
    <source>
        <dbReference type="EMBL" id="MEQ2204729.1"/>
    </source>
</evidence>
<accession>A0ABV0R9A8</accession>
<proteinExistence type="inferred from homology"/>
<organism evidence="10 11">
    <name type="scientific">Xenoophorus captivus</name>
    <dbReference type="NCBI Taxonomy" id="1517983"/>
    <lineage>
        <taxon>Eukaryota</taxon>
        <taxon>Metazoa</taxon>
        <taxon>Chordata</taxon>
        <taxon>Craniata</taxon>
        <taxon>Vertebrata</taxon>
        <taxon>Euteleostomi</taxon>
        <taxon>Actinopterygii</taxon>
        <taxon>Neopterygii</taxon>
        <taxon>Teleostei</taxon>
        <taxon>Neoteleostei</taxon>
        <taxon>Acanthomorphata</taxon>
        <taxon>Ovalentaria</taxon>
        <taxon>Atherinomorphae</taxon>
        <taxon>Cyprinodontiformes</taxon>
        <taxon>Goodeidae</taxon>
        <taxon>Xenoophorus</taxon>
    </lineage>
</organism>
<keyword evidence="11" id="KW-1185">Reference proteome</keyword>
<keyword evidence="7 9" id="KW-0472">Membrane</keyword>
<dbReference type="PANTHER" id="PTHR33966">
    <property type="entry name" value="PROTEIN ODR-4 HOMOLOG"/>
    <property type="match status" value="1"/>
</dbReference>
<evidence type="ECO:0000256" key="7">
    <source>
        <dbReference type="ARBA" id="ARBA00023136"/>
    </source>
</evidence>
<feature type="region of interest" description="Disordered" evidence="8">
    <location>
        <begin position="1"/>
        <end position="21"/>
    </location>
</feature>
<dbReference type="InterPro" id="IPR029454">
    <property type="entry name" value="ODR-4-like"/>
</dbReference>
<evidence type="ECO:0000256" key="9">
    <source>
        <dbReference type="SAM" id="Phobius"/>
    </source>
</evidence>
<evidence type="ECO:0000256" key="6">
    <source>
        <dbReference type="ARBA" id="ARBA00022989"/>
    </source>
</evidence>
<evidence type="ECO:0000256" key="5">
    <source>
        <dbReference type="ARBA" id="ARBA00022692"/>
    </source>
</evidence>
<sequence>MATRTPQNDESADAEKSVDKEWVSEHARQVSRMLPGGLSVLGVFIISESDAKDTLTTLRQVKGHRANIKKSEKNVKWETLETCNYQRQANYLKPSLFYTFHFICIYSLTWPRLLRTKK</sequence>
<evidence type="ECO:0000256" key="3">
    <source>
        <dbReference type="ARBA" id="ARBA00010131"/>
    </source>
</evidence>
<gene>
    <name evidence="10" type="ORF">XENOCAPTIV_017757</name>
</gene>
<dbReference type="EMBL" id="JAHRIN010037315">
    <property type="protein sequence ID" value="MEQ2204729.1"/>
    <property type="molecule type" value="Genomic_DNA"/>
</dbReference>
<protein>
    <recommendedName>
        <fullName evidence="4">Protein odr-4 homolog</fullName>
    </recommendedName>
</protein>
<keyword evidence="6 9" id="KW-1133">Transmembrane helix</keyword>
<evidence type="ECO:0000256" key="8">
    <source>
        <dbReference type="SAM" id="MobiDB-lite"/>
    </source>
</evidence>
<comment type="function">
    <text evidence="1">May play a role in the trafficking of a subset of G-protein coupled receptors.</text>
</comment>
<feature type="transmembrane region" description="Helical" evidence="9">
    <location>
        <begin position="95"/>
        <end position="114"/>
    </location>
</feature>
<reference evidence="10 11" key="1">
    <citation type="submission" date="2021-06" db="EMBL/GenBank/DDBJ databases">
        <authorList>
            <person name="Palmer J.M."/>
        </authorList>
    </citation>
    <scope>NUCLEOTIDE SEQUENCE [LARGE SCALE GENOMIC DNA]</scope>
    <source>
        <strain evidence="10 11">XC_2019</strain>
        <tissue evidence="10">Muscle</tissue>
    </source>
</reference>
<name>A0ABV0R9A8_9TELE</name>
<dbReference type="Proteomes" id="UP001434883">
    <property type="component" value="Unassembled WGS sequence"/>
</dbReference>
<dbReference type="PANTHER" id="PTHR33966:SF1">
    <property type="entry name" value="PROTEIN ODR-4 HOMOLOG"/>
    <property type="match status" value="1"/>
</dbReference>
<evidence type="ECO:0000256" key="4">
    <source>
        <dbReference type="ARBA" id="ARBA00020550"/>
    </source>
</evidence>
<comment type="caution">
    <text evidence="10">The sequence shown here is derived from an EMBL/GenBank/DDBJ whole genome shotgun (WGS) entry which is preliminary data.</text>
</comment>
<evidence type="ECO:0000313" key="11">
    <source>
        <dbReference type="Proteomes" id="UP001434883"/>
    </source>
</evidence>
<evidence type="ECO:0000256" key="1">
    <source>
        <dbReference type="ARBA" id="ARBA00003891"/>
    </source>
</evidence>
<evidence type="ECO:0000256" key="2">
    <source>
        <dbReference type="ARBA" id="ARBA00004370"/>
    </source>
</evidence>
<comment type="subcellular location">
    <subcellularLocation>
        <location evidence="2">Membrane</location>
    </subcellularLocation>
</comment>